<dbReference type="VEuPathDB" id="TrichDB:TVAG_322700"/>
<dbReference type="AlphaFoldDB" id="A2EL22"/>
<organism evidence="3 4">
    <name type="scientific">Trichomonas vaginalis (strain ATCC PRA-98 / G3)</name>
    <dbReference type="NCBI Taxonomy" id="412133"/>
    <lineage>
        <taxon>Eukaryota</taxon>
        <taxon>Metamonada</taxon>
        <taxon>Parabasalia</taxon>
        <taxon>Trichomonadida</taxon>
        <taxon>Trichomonadidae</taxon>
        <taxon>Trichomonas</taxon>
    </lineage>
</organism>
<dbReference type="eggNOG" id="KOG0192">
    <property type="taxonomic scope" value="Eukaryota"/>
</dbReference>
<feature type="compositionally biased region" description="Polar residues" evidence="1">
    <location>
        <begin position="408"/>
        <end position="417"/>
    </location>
</feature>
<dbReference type="KEGG" id="tva:4764529"/>
<dbReference type="InParanoid" id="A2EL22"/>
<feature type="domain" description="Protein kinase" evidence="2">
    <location>
        <begin position="23"/>
        <end position="262"/>
    </location>
</feature>
<dbReference type="InterPro" id="IPR001245">
    <property type="entry name" value="Ser-Thr/Tyr_kinase_cat_dom"/>
</dbReference>
<dbReference type="STRING" id="5722.A2EL22"/>
<keyword evidence="3" id="KW-0808">Transferase</keyword>
<dbReference type="RefSeq" id="XP_001318873.1">
    <property type="nucleotide sequence ID" value="XM_001318838.1"/>
</dbReference>
<dbReference type="EMBL" id="DS113418">
    <property type="protein sequence ID" value="EAY06650.1"/>
    <property type="molecule type" value="Genomic_DNA"/>
</dbReference>
<feature type="region of interest" description="Disordered" evidence="1">
    <location>
        <begin position="308"/>
        <end position="493"/>
    </location>
</feature>
<dbReference type="InterPro" id="IPR016024">
    <property type="entry name" value="ARM-type_fold"/>
</dbReference>
<feature type="compositionally biased region" description="Basic residues" evidence="1">
    <location>
        <begin position="388"/>
        <end position="397"/>
    </location>
</feature>
<feature type="compositionally biased region" description="Acidic residues" evidence="1">
    <location>
        <begin position="467"/>
        <end position="490"/>
    </location>
</feature>
<feature type="compositionally biased region" description="Polar residues" evidence="1">
    <location>
        <begin position="308"/>
        <end position="335"/>
    </location>
</feature>
<reference evidence="3" key="2">
    <citation type="journal article" date="2007" name="Science">
        <title>Draft genome sequence of the sexually transmitted pathogen Trichomonas vaginalis.</title>
        <authorList>
            <person name="Carlton J.M."/>
            <person name="Hirt R.P."/>
            <person name="Silva J.C."/>
            <person name="Delcher A.L."/>
            <person name="Schatz M."/>
            <person name="Zhao Q."/>
            <person name="Wortman J.R."/>
            <person name="Bidwell S.L."/>
            <person name="Alsmark U.C.M."/>
            <person name="Besteiro S."/>
            <person name="Sicheritz-Ponten T."/>
            <person name="Noel C.J."/>
            <person name="Dacks J.B."/>
            <person name="Foster P.G."/>
            <person name="Simillion C."/>
            <person name="Van de Peer Y."/>
            <person name="Miranda-Saavedra D."/>
            <person name="Barton G.J."/>
            <person name="Westrop G.D."/>
            <person name="Mueller S."/>
            <person name="Dessi D."/>
            <person name="Fiori P.L."/>
            <person name="Ren Q."/>
            <person name="Paulsen I."/>
            <person name="Zhang H."/>
            <person name="Bastida-Corcuera F.D."/>
            <person name="Simoes-Barbosa A."/>
            <person name="Brown M.T."/>
            <person name="Hayes R.D."/>
            <person name="Mukherjee M."/>
            <person name="Okumura C.Y."/>
            <person name="Schneider R."/>
            <person name="Smith A.J."/>
            <person name="Vanacova S."/>
            <person name="Villalvazo M."/>
            <person name="Haas B.J."/>
            <person name="Pertea M."/>
            <person name="Feldblyum T.V."/>
            <person name="Utterback T.R."/>
            <person name="Shu C.L."/>
            <person name="Osoegawa K."/>
            <person name="de Jong P.J."/>
            <person name="Hrdy I."/>
            <person name="Horvathova L."/>
            <person name="Zubacova Z."/>
            <person name="Dolezal P."/>
            <person name="Malik S.B."/>
            <person name="Logsdon J.M. Jr."/>
            <person name="Henze K."/>
            <person name="Gupta A."/>
            <person name="Wang C.C."/>
            <person name="Dunne R.L."/>
            <person name="Upcroft J.A."/>
            <person name="Upcroft P."/>
            <person name="White O."/>
            <person name="Salzberg S.L."/>
            <person name="Tang P."/>
            <person name="Chiu C.-H."/>
            <person name="Lee Y.-S."/>
            <person name="Embley T.M."/>
            <person name="Coombs G.H."/>
            <person name="Mottram J.C."/>
            <person name="Tachezy J."/>
            <person name="Fraser-Liggett C.M."/>
            <person name="Johnson P.J."/>
        </authorList>
    </citation>
    <scope>NUCLEOTIDE SEQUENCE [LARGE SCALE GENOMIC DNA]</scope>
    <source>
        <strain evidence="3">G3</strain>
    </source>
</reference>
<dbReference type="PANTHER" id="PTHR23257">
    <property type="entry name" value="SERINE-THREONINE PROTEIN KINASE"/>
    <property type="match status" value="1"/>
</dbReference>
<reference evidence="3" key="1">
    <citation type="submission" date="2006-10" db="EMBL/GenBank/DDBJ databases">
        <authorList>
            <person name="Amadeo P."/>
            <person name="Zhao Q."/>
            <person name="Wortman J."/>
            <person name="Fraser-Liggett C."/>
            <person name="Carlton J."/>
        </authorList>
    </citation>
    <scope>NUCLEOTIDE SEQUENCE</scope>
    <source>
        <strain evidence="3">G3</strain>
    </source>
</reference>
<protein>
    <submittedName>
        <fullName evidence="3">TKL family protein kinase</fullName>
    </submittedName>
</protein>
<dbReference type="VEuPathDB" id="TrichDB:TVAGG3_0234340"/>
<dbReference type="GO" id="GO:0005524">
    <property type="term" value="F:ATP binding"/>
    <property type="evidence" value="ECO:0007669"/>
    <property type="project" value="InterPro"/>
</dbReference>
<dbReference type="PROSITE" id="PS50011">
    <property type="entry name" value="PROTEIN_KINASE_DOM"/>
    <property type="match status" value="1"/>
</dbReference>
<dbReference type="Proteomes" id="UP000001542">
    <property type="component" value="Unassembled WGS sequence"/>
</dbReference>
<evidence type="ECO:0000259" key="2">
    <source>
        <dbReference type="PROSITE" id="PS50011"/>
    </source>
</evidence>
<feature type="compositionally biased region" description="Acidic residues" evidence="1">
    <location>
        <begin position="428"/>
        <end position="457"/>
    </location>
</feature>
<dbReference type="InterPro" id="IPR050167">
    <property type="entry name" value="Ser_Thr_protein_kinase"/>
</dbReference>
<feature type="compositionally biased region" description="Low complexity" evidence="1">
    <location>
        <begin position="347"/>
        <end position="364"/>
    </location>
</feature>
<dbReference type="GO" id="GO:0004672">
    <property type="term" value="F:protein kinase activity"/>
    <property type="evidence" value="ECO:0007669"/>
    <property type="project" value="InterPro"/>
</dbReference>
<proteinExistence type="predicted"/>
<keyword evidence="4" id="KW-1185">Reference proteome</keyword>
<dbReference type="SMR" id="A2EL22"/>
<dbReference type="InterPro" id="IPR000719">
    <property type="entry name" value="Prot_kinase_dom"/>
</dbReference>
<evidence type="ECO:0000256" key="1">
    <source>
        <dbReference type="SAM" id="MobiDB-lite"/>
    </source>
</evidence>
<feature type="compositionally biased region" description="Basic and acidic residues" evidence="1">
    <location>
        <begin position="366"/>
        <end position="377"/>
    </location>
</feature>
<dbReference type="InterPro" id="IPR011009">
    <property type="entry name" value="Kinase-like_dom_sf"/>
</dbReference>
<dbReference type="PANTHER" id="PTHR23257:SF963">
    <property type="entry name" value="AT08303P"/>
    <property type="match status" value="1"/>
</dbReference>
<dbReference type="SUPFAM" id="SSF56112">
    <property type="entry name" value="Protein kinase-like (PK-like)"/>
    <property type="match status" value="1"/>
</dbReference>
<accession>A2EL22</accession>
<evidence type="ECO:0000313" key="3">
    <source>
        <dbReference type="EMBL" id="EAY06650.1"/>
    </source>
</evidence>
<keyword evidence="3" id="KW-0418">Kinase</keyword>
<sequence>MKKRLSVEIPEIIRGKIVSLSEFSFIQQICHGSFDLWLAKSNSKEDSYFYAKQVTRQTSKKDTAELFEQLSRIAELKHPFILSFIGVTQSPPFTGFTEAVGRNLQEMLEDPACDSILTGTKTTIIAMCIADAMEFIHKKGYSMPHLNTGSIFITEDLTPRLSLIEDGCMELPNWTPPEIYKGKPRDEKSDVFLFGFLLFELLTGYIPFQELSAEETQRVICVSKKRPQIPSTAPEPLKLLIKHCWSPKKINRPTFAEIYQLFELGTVAFPNSDIEAIRSFIKVTKHLHRKHNHASLHAFDLYNSVTSTRRNTHQSKVSTVTSTMNDNYSSISKNDNPVLPPPPQPAEPSFQPKSRFSSSTSVQSTKNDDQNSEKSDISDVVNEEPAKSTRKSKRSNHSPKPEPEIQETVKSTKSLKNQGRKKEKPPESDEEYEEESMSDEESYEIEEEEQISEEDFYDETKSQNSESESEQEEEEYEETVDEHEYSEEESERNIKEDKISLTVNSFGDYLSAEFNEALVHVEEIVHAGNVLEFMKKMPPLMKKMVPIDIKNSVFAALRKVMKTKEAFDAFKEANVLPSLPTSQREMTDVVIDFLVFVFSYSVEFVTFEFLRQIPPLLRSNPKKSLEFESILTKDLSKLPESDTILDQIVKNYEYFEENECFPDYICLLFVLCQDDDFFDKHGDFCIEYFQKTIKECKNVDAVKKCYETLISFSPDDPNIDLEIVAEQLNHPILDKFALGALIRIPNVTLSRQIVKSLLDISTKYEEASLFLMKKCDKDVVCAKHCFFDHSWLLNDMPTFQHTLRLFIVLFKHKDLKNLIVTFSEVPLFFTNVLNYRDEENSDETIPKSIGQLFNQLPFSRSCLESFESAGFFTALFERLEETMDESAQVIYLRVMGRIAEFGFLQIFNQHISIYKELMKGTTPVAKACFSTMNTLTMHTQCLKAFKMENIDLEAEKYLKGKIDQRPLMTFITRISNASIA</sequence>
<name>A2EL22_TRIV3</name>
<evidence type="ECO:0000313" key="4">
    <source>
        <dbReference type="Proteomes" id="UP000001542"/>
    </source>
</evidence>
<dbReference type="Gene3D" id="1.10.510.10">
    <property type="entry name" value="Transferase(Phosphotransferase) domain 1"/>
    <property type="match status" value="1"/>
</dbReference>
<dbReference type="Pfam" id="PF07714">
    <property type="entry name" value="PK_Tyr_Ser-Thr"/>
    <property type="match status" value="1"/>
</dbReference>
<dbReference type="SUPFAM" id="SSF48371">
    <property type="entry name" value="ARM repeat"/>
    <property type="match status" value="1"/>
</dbReference>
<gene>
    <name evidence="3" type="ORF">TVAG_322700</name>
</gene>